<keyword evidence="1" id="KW-0812">Transmembrane</keyword>
<evidence type="ECO:0000256" key="1">
    <source>
        <dbReference type="SAM" id="Phobius"/>
    </source>
</evidence>
<keyword evidence="3" id="KW-1185">Reference proteome</keyword>
<proteinExistence type="predicted"/>
<dbReference type="Proteomes" id="UP001597419">
    <property type="component" value="Unassembled WGS sequence"/>
</dbReference>
<keyword evidence="1" id="KW-1133">Transmembrane helix</keyword>
<dbReference type="RefSeq" id="WP_345399316.1">
    <property type="nucleotide sequence ID" value="NZ_BAABHG010000010.1"/>
</dbReference>
<evidence type="ECO:0000313" key="3">
    <source>
        <dbReference type="Proteomes" id="UP001597419"/>
    </source>
</evidence>
<feature type="transmembrane region" description="Helical" evidence="1">
    <location>
        <begin position="13"/>
        <end position="38"/>
    </location>
</feature>
<protein>
    <submittedName>
        <fullName evidence="2">Uncharacterized protein</fullName>
    </submittedName>
</protein>
<feature type="transmembrane region" description="Helical" evidence="1">
    <location>
        <begin position="59"/>
        <end position="80"/>
    </location>
</feature>
<organism evidence="2 3">
    <name type="scientific">Amycolatopsis samaneae</name>
    <dbReference type="NCBI Taxonomy" id="664691"/>
    <lineage>
        <taxon>Bacteria</taxon>
        <taxon>Bacillati</taxon>
        <taxon>Actinomycetota</taxon>
        <taxon>Actinomycetes</taxon>
        <taxon>Pseudonocardiales</taxon>
        <taxon>Pseudonocardiaceae</taxon>
        <taxon>Amycolatopsis</taxon>
    </lineage>
</organism>
<sequence length="136" mass="14675">MGERVAPAKRIDWISVAIGTVLCVWLIGVPFLLVRAALLSFMTFWGPIPPERAATQHALLVWAAVAGPALPLAGAILAAWKRSRGFGWFFGIGFAISAVIVLYCWAQSQRGRVEHFPPPTPYCVERSGGGNECPGD</sequence>
<accession>A0ABW5GVZ0</accession>
<reference evidence="3" key="1">
    <citation type="journal article" date="2019" name="Int. J. Syst. Evol. Microbiol.">
        <title>The Global Catalogue of Microorganisms (GCM) 10K type strain sequencing project: providing services to taxonomists for standard genome sequencing and annotation.</title>
        <authorList>
            <consortium name="The Broad Institute Genomics Platform"/>
            <consortium name="The Broad Institute Genome Sequencing Center for Infectious Disease"/>
            <person name="Wu L."/>
            <person name="Ma J."/>
        </authorList>
    </citation>
    <scope>NUCLEOTIDE SEQUENCE [LARGE SCALE GENOMIC DNA]</scope>
    <source>
        <strain evidence="3">CGMCC 4.7643</strain>
    </source>
</reference>
<dbReference type="EMBL" id="JBHUKU010000028">
    <property type="protein sequence ID" value="MFD2464979.1"/>
    <property type="molecule type" value="Genomic_DNA"/>
</dbReference>
<keyword evidence="1" id="KW-0472">Membrane</keyword>
<feature type="transmembrane region" description="Helical" evidence="1">
    <location>
        <begin position="86"/>
        <end position="106"/>
    </location>
</feature>
<gene>
    <name evidence="2" type="ORF">ACFSYJ_40620</name>
</gene>
<name>A0ABW5GVZ0_9PSEU</name>
<comment type="caution">
    <text evidence="2">The sequence shown here is derived from an EMBL/GenBank/DDBJ whole genome shotgun (WGS) entry which is preliminary data.</text>
</comment>
<evidence type="ECO:0000313" key="2">
    <source>
        <dbReference type="EMBL" id="MFD2464979.1"/>
    </source>
</evidence>